<dbReference type="InterPro" id="IPR036922">
    <property type="entry name" value="Rieske_2Fe-2S_sf"/>
</dbReference>
<keyword evidence="8" id="KW-1185">Reference proteome</keyword>
<dbReference type="EMBL" id="MKGL01000003">
    <property type="protein sequence ID" value="RNF12652.1"/>
    <property type="molecule type" value="Genomic_DNA"/>
</dbReference>
<name>A0A3S5ISQ1_TRYRA</name>
<protein>
    <recommendedName>
        <fullName evidence="6">Rieske domain-containing protein</fullName>
    </recommendedName>
</protein>
<dbReference type="SUPFAM" id="SSF50022">
    <property type="entry name" value="ISP domain"/>
    <property type="match status" value="1"/>
</dbReference>
<dbReference type="Gene3D" id="2.102.10.10">
    <property type="entry name" value="Rieske [2Fe-2S] iron-sulphur domain"/>
    <property type="match status" value="1"/>
</dbReference>
<keyword evidence="4" id="KW-0411">Iron-sulfur</keyword>
<feature type="domain" description="Rieske" evidence="6">
    <location>
        <begin position="9"/>
        <end position="127"/>
    </location>
</feature>
<dbReference type="GO" id="GO:0051537">
    <property type="term" value="F:2 iron, 2 sulfur cluster binding"/>
    <property type="evidence" value="ECO:0007669"/>
    <property type="project" value="UniProtKB-KW"/>
</dbReference>
<dbReference type="InterPro" id="IPR017941">
    <property type="entry name" value="Rieske_2Fe-2S"/>
</dbReference>
<gene>
    <name evidence="7" type="ORF">TraAM80_00195</name>
</gene>
<dbReference type="InterPro" id="IPR054716">
    <property type="entry name" value="Sol_Rieske_ferrdox_dom"/>
</dbReference>
<evidence type="ECO:0000256" key="1">
    <source>
        <dbReference type="ARBA" id="ARBA00022714"/>
    </source>
</evidence>
<dbReference type="InterPro" id="IPR017938">
    <property type="entry name" value="Riboflavin_synthase-like_b-brl"/>
</dbReference>
<dbReference type="OMA" id="MGGHPCI"/>
<dbReference type="SUPFAM" id="SSF63380">
    <property type="entry name" value="Riboflavin synthase domain-like"/>
    <property type="match status" value="1"/>
</dbReference>
<dbReference type="RefSeq" id="XP_029242882.1">
    <property type="nucleotide sequence ID" value="XM_029377286.1"/>
</dbReference>
<dbReference type="CDD" id="cd00322">
    <property type="entry name" value="FNR_like"/>
    <property type="match status" value="1"/>
</dbReference>
<evidence type="ECO:0000259" key="6">
    <source>
        <dbReference type="PROSITE" id="PS51296"/>
    </source>
</evidence>
<sequence length="475" mass="53292">MEMTTPARFHVGPAASFRNRSRQLVKCDERNIAVFRYKDCFYAIDNACYHHGGPLLEGDIEEIDGHPCVVCPWHQYQITLDTGEGLYLALQMTPSGVPDRKLPQKVCSKGQKQRTHIVTLEDGEVFVTLNTTGPRLESDGYAEMDIANKEGTMASPLEDSKRKKHHSVSGFSLGIHSACRSGQVFAKMATGMKPRSFTLSDRPTLMCVRVEPVCDSTQEFYFQLSHGRLDASSLVPGNFVDLELPIAAPPGKRFVRRWTIVELNKEGYLFTLIIKAAAQCDCGSAWMSKNALHQRFPLLHHGGNFTLTHHMSRLREVKGRIVMLSAGFSMMVLYASLRYHFEGKRMPEFPKLQIIHLHVEQSVSCVPRLGDFVRWHHAKAEHFTYRFHCFFTKQKALSANLSEEASLRLLATCGQRPDEADIRRFLGDFVEPSCPALAMVCGPPAFISVGKRVVLATGVLPSDVLTDEDESYNSL</sequence>
<dbReference type="AlphaFoldDB" id="A0A3S5ISQ1"/>
<dbReference type="OrthoDB" id="426882at2759"/>
<dbReference type="GO" id="GO:0046872">
    <property type="term" value="F:metal ion binding"/>
    <property type="evidence" value="ECO:0007669"/>
    <property type="project" value="UniProtKB-KW"/>
</dbReference>
<keyword evidence="3" id="KW-0408">Iron</keyword>
<evidence type="ECO:0000256" key="2">
    <source>
        <dbReference type="ARBA" id="ARBA00022723"/>
    </source>
</evidence>
<dbReference type="Proteomes" id="UP000283634">
    <property type="component" value="Unassembled WGS sequence"/>
</dbReference>
<dbReference type="PANTHER" id="PTHR21496:SF0">
    <property type="entry name" value="RIESKE DOMAIN-CONTAINING PROTEIN"/>
    <property type="match status" value="1"/>
</dbReference>
<evidence type="ECO:0000256" key="5">
    <source>
        <dbReference type="ARBA" id="ARBA00034078"/>
    </source>
</evidence>
<comment type="cofactor">
    <cofactor evidence="5">
        <name>[2Fe-2S] cluster</name>
        <dbReference type="ChEBI" id="CHEBI:190135"/>
    </cofactor>
</comment>
<dbReference type="PANTHER" id="PTHR21496">
    <property type="entry name" value="FERREDOXIN-RELATED"/>
    <property type="match status" value="1"/>
</dbReference>
<evidence type="ECO:0000256" key="4">
    <source>
        <dbReference type="ARBA" id="ARBA00023014"/>
    </source>
</evidence>
<proteinExistence type="predicted"/>
<dbReference type="VEuPathDB" id="TriTrypDB:TRSC58_01307"/>
<keyword evidence="1" id="KW-0001">2Fe-2S</keyword>
<evidence type="ECO:0000313" key="7">
    <source>
        <dbReference type="EMBL" id="RNF12652.1"/>
    </source>
</evidence>
<dbReference type="FunFam" id="2.102.10.10:FF:000032">
    <property type="entry name" value="Rieske_[2Fe-2S]_domain/Rieske-like_[2Fe-2S ]_domain_containing_protein_-_putative"/>
    <property type="match status" value="1"/>
</dbReference>
<evidence type="ECO:0000256" key="3">
    <source>
        <dbReference type="ARBA" id="ARBA00023004"/>
    </source>
</evidence>
<accession>A0A3S5ISQ1</accession>
<dbReference type="PROSITE" id="PS51296">
    <property type="entry name" value="RIESKE"/>
    <property type="match status" value="1"/>
</dbReference>
<reference evidence="7 8" key="1">
    <citation type="journal article" date="2018" name="BMC Genomics">
        <title>Genomic comparison of Trypanosoma conorhini and Trypanosoma rangeli to Trypanosoma cruzi strains of high and low virulence.</title>
        <authorList>
            <person name="Bradwell K.R."/>
            <person name="Koparde V.N."/>
            <person name="Matveyev A.V."/>
            <person name="Serrano M.G."/>
            <person name="Alves J.M."/>
            <person name="Parikh H."/>
            <person name="Huang B."/>
            <person name="Lee V."/>
            <person name="Espinosa-Alvarez O."/>
            <person name="Ortiz P.A."/>
            <person name="Costa-Martins A.G."/>
            <person name="Teixeira M.M."/>
            <person name="Buck G.A."/>
        </authorList>
    </citation>
    <scope>NUCLEOTIDE SEQUENCE [LARGE SCALE GENOMIC DNA]</scope>
    <source>
        <strain evidence="7 8">AM80</strain>
    </source>
</reference>
<evidence type="ECO:0000313" key="8">
    <source>
        <dbReference type="Proteomes" id="UP000283634"/>
    </source>
</evidence>
<dbReference type="GeneID" id="40324128"/>
<dbReference type="Pfam" id="PF22543">
    <property type="entry name" value="Rieske_4"/>
    <property type="match status" value="1"/>
</dbReference>
<keyword evidence="2" id="KW-0479">Metal-binding</keyword>
<comment type="caution">
    <text evidence="7">The sequence shown here is derived from an EMBL/GenBank/DDBJ whole genome shotgun (WGS) entry which is preliminary data.</text>
</comment>
<organism evidence="7 8">
    <name type="scientific">Trypanosoma rangeli</name>
    <dbReference type="NCBI Taxonomy" id="5698"/>
    <lineage>
        <taxon>Eukaryota</taxon>
        <taxon>Discoba</taxon>
        <taxon>Euglenozoa</taxon>
        <taxon>Kinetoplastea</taxon>
        <taxon>Metakinetoplastina</taxon>
        <taxon>Trypanosomatida</taxon>
        <taxon>Trypanosomatidae</taxon>
        <taxon>Trypanosoma</taxon>
        <taxon>Herpetosoma</taxon>
    </lineage>
</organism>